<evidence type="ECO:0000313" key="10">
    <source>
        <dbReference type="Proteomes" id="UP001209540"/>
    </source>
</evidence>
<dbReference type="PROSITE" id="PS00028">
    <property type="entry name" value="ZINC_FINGER_C2H2_1"/>
    <property type="match status" value="1"/>
</dbReference>
<comment type="caution">
    <text evidence="9">The sequence shown here is derived from an EMBL/GenBank/DDBJ whole genome shotgun (WGS) entry which is preliminary data.</text>
</comment>
<dbReference type="GO" id="GO:0008270">
    <property type="term" value="F:zinc ion binding"/>
    <property type="evidence" value="ECO:0007669"/>
    <property type="project" value="UniProtKB-KW"/>
</dbReference>
<comment type="subcellular location">
    <subcellularLocation>
        <location evidence="1">Nucleus</location>
    </subcellularLocation>
</comment>
<evidence type="ECO:0000256" key="3">
    <source>
        <dbReference type="ARBA" id="ARBA00022737"/>
    </source>
</evidence>
<evidence type="ECO:0000256" key="4">
    <source>
        <dbReference type="ARBA" id="ARBA00022771"/>
    </source>
</evidence>
<gene>
    <name evidence="9" type="ORF">BDA99DRAFT_425497</name>
</gene>
<protein>
    <recommendedName>
        <fullName evidence="8">C2H2-type domain-containing protein</fullName>
    </recommendedName>
</protein>
<accession>A0AAD5JXM7</accession>
<evidence type="ECO:0000256" key="1">
    <source>
        <dbReference type="ARBA" id="ARBA00004123"/>
    </source>
</evidence>
<proteinExistence type="predicted"/>
<reference evidence="9" key="2">
    <citation type="submission" date="2023-02" db="EMBL/GenBank/DDBJ databases">
        <authorList>
            <consortium name="DOE Joint Genome Institute"/>
            <person name="Mondo S.J."/>
            <person name="Chang Y."/>
            <person name="Wang Y."/>
            <person name="Ahrendt S."/>
            <person name="Andreopoulos W."/>
            <person name="Barry K."/>
            <person name="Beard J."/>
            <person name="Benny G.L."/>
            <person name="Blankenship S."/>
            <person name="Bonito G."/>
            <person name="Cuomo C."/>
            <person name="Desiro A."/>
            <person name="Gervers K.A."/>
            <person name="Hundley H."/>
            <person name="Kuo A."/>
            <person name="LaButti K."/>
            <person name="Lang B.F."/>
            <person name="Lipzen A."/>
            <person name="O'Donnell K."/>
            <person name="Pangilinan J."/>
            <person name="Reynolds N."/>
            <person name="Sandor L."/>
            <person name="Smith M.W."/>
            <person name="Tsang A."/>
            <person name="Grigoriev I.V."/>
            <person name="Stajich J.E."/>
            <person name="Spatafora J.W."/>
        </authorList>
    </citation>
    <scope>NUCLEOTIDE SEQUENCE</scope>
    <source>
        <strain evidence="9">RSA 2281</strain>
    </source>
</reference>
<dbReference type="InterPro" id="IPR036236">
    <property type="entry name" value="Znf_C2H2_sf"/>
</dbReference>
<keyword evidence="10" id="KW-1185">Reference proteome</keyword>
<feature type="domain" description="C2H2-type" evidence="8">
    <location>
        <begin position="3"/>
        <end position="31"/>
    </location>
</feature>
<evidence type="ECO:0000256" key="2">
    <source>
        <dbReference type="ARBA" id="ARBA00022723"/>
    </source>
</evidence>
<feature type="non-terminal residue" evidence="9">
    <location>
        <position position="51"/>
    </location>
</feature>
<dbReference type="PROSITE" id="PS50157">
    <property type="entry name" value="ZINC_FINGER_C2H2_2"/>
    <property type="match status" value="2"/>
</dbReference>
<dbReference type="GO" id="GO:0000981">
    <property type="term" value="F:DNA-binding transcription factor activity, RNA polymerase II-specific"/>
    <property type="evidence" value="ECO:0007669"/>
    <property type="project" value="TreeGrafter"/>
</dbReference>
<dbReference type="Proteomes" id="UP001209540">
    <property type="component" value="Unassembled WGS sequence"/>
</dbReference>
<dbReference type="FunFam" id="3.30.160.60:FF:000100">
    <property type="entry name" value="Zinc finger 45-like"/>
    <property type="match status" value="1"/>
</dbReference>
<dbReference type="Gene3D" id="3.30.160.60">
    <property type="entry name" value="Classic Zinc Finger"/>
    <property type="match status" value="2"/>
</dbReference>
<evidence type="ECO:0000256" key="7">
    <source>
        <dbReference type="PROSITE-ProRule" id="PRU00042"/>
    </source>
</evidence>
<organism evidence="9 10">
    <name type="scientific">Phascolomyces articulosus</name>
    <dbReference type="NCBI Taxonomy" id="60185"/>
    <lineage>
        <taxon>Eukaryota</taxon>
        <taxon>Fungi</taxon>
        <taxon>Fungi incertae sedis</taxon>
        <taxon>Mucoromycota</taxon>
        <taxon>Mucoromycotina</taxon>
        <taxon>Mucoromycetes</taxon>
        <taxon>Mucorales</taxon>
        <taxon>Lichtheimiaceae</taxon>
        <taxon>Phascolomyces</taxon>
    </lineage>
</organism>
<dbReference type="EMBL" id="JAIXMP010000018">
    <property type="protein sequence ID" value="KAI9258958.1"/>
    <property type="molecule type" value="Genomic_DNA"/>
</dbReference>
<dbReference type="InterPro" id="IPR013087">
    <property type="entry name" value="Znf_C2H2_type"/>
</dbReference>
<name>A0AAD5JXM7_9FUNG</name>
<evidence type="ECO:0000259" key="8">
    <source>
        <dbReference type="PROSITE" id="PS50157"/>
    </source>
</evidence>
<dbReference type="GO" id="GO:0005634">
    <property type="term" value="C:nucleus"/>
    <property type="evidence" value="ECO:0007669"/>
    <property type="project" value="UniProtKB-SubCell"/>
</dbReference>
<dbReference type="PANTHER" id="PTHR24394">
    <property type="entry name" value="ZINC FINGER PROTEIN"/>
    <property type="match status" value="1"/>
</dbReference>
<reference evidence="9" key="1">
    <citation type="journal article" date="2022" name="IScience">
        <title>Evolution of zygomycete secretomes and the origins of terrestrial fungal ecologies.</title>
        <authorList>
            <person name="Chang Y."/>
            <person name="Wang Y."/>
            <person name="Mondo S."/>
            <person name="Ahrendt S."/>
            <person name="Andreopoulos W."/>
            <person name="Barry K."/>
            <person name="Beard J."/>
            <person name="Benny G.L."/>
            <person name="Blankenship S."/>
            <person name="Bonito G."/>
            <person name="Cuomo C."/>
            <person name="Desiro A."/>
            <person name="Gervers K.A."/>
            <person name="Hundley H."/>
            <person name="Kuo A."/>
            <person name="LaButti K."/>
            <person name="Lang B.F."/>
            <person name="Lipzen A."/>
            <person name="O'Donnell K."/>
            <person name="Pangilinan J."/>
            <person name="Reynolds N."/>
            <person name="Sandor L."/>
            <person name="Smith M.E."/>
            <person name="Tsang A."/>
            <person name="Grigoriev I.V."/>
            <person name="Stajich J.E."/>
            <person name="Spatafora J.W."/>
        </authorList>
    </citation>
    <scope>NUCLEOTIDE SEQUENCE</scope>
    <source>
        <strain evidence="9">RSA 2281</strain>
    </source>
</reference>
<dbReference type="SUPFAM" id="SSF57667">
    <property type="entry name" value="beta-beta-alpha zinc fingers"/>
    <property type="match status" value="1"/>
</dbReference>
<keyword evidence="4 7" id="KW-0863">Zinc-finger</keyword>
<evidence type="ECO:0000256" key="5">
    <source>
        <dbReference type="ARBA" id="ARBA00022833"/>
    </source>
</evidence>
<keyword evidence="6" id="KW-0539">Nucleus</keyword>
<dbReference type="Pfam" id="PF00096">
    <property type="entry name" value="zf-C2H2"/>
    <property type="match status" value="2"/>
</dbReference>
<evidence type="ECO:0000256" key="6">
    <source>
        <dbReference type="ARBA" id="ARBA00023242"/>
    </source>
</evidence>
<evidence type="ECO:0000313" key="9">
    <source>
        <dbReference type="EMBL" id="KAI9258958.1"/>
    </source>
</evidence>
<keyword evidence="2" id="KW-0479">Metal-binding</keyword>
<dbReference type="AlphaFoldDB" id="A0AAD5JXM7"/>
<keyword evidence="5" id="KW-0862">Zinc</keyword>
<keyword evidence="3" id="KW-0677">Repeat</keyword>
<sequence length="51" mass="5987">KEFLCDVCPKGFDRKHDRDRHIATVHHGERSYACDRCDASFSRKDALSRHL</sequence>
<dbReference type="PANTHER" id="PTHR24394:SF29">
    <property type="entry name" value="MYONEURIN"/>
    <property type="match status" value="1"/>
</dbReference>
<feature type="non-terminal residue" evidence="9">
    <location>
        <position position="1"/>
    </location>
</feature>
<feature type="domain" description="C2H2-type" evidence="8">
    <location>
        <begin position="32"/>
        <end position="51"/>
    </location>
</feature>